<organism evidence="2 3">
    <name type="scientific">Burkholderia latens</name>
    <dbReference type="NCBI Taxonomy" id="488446"/>
    <lineage>
        <taxon>Bacteria</taxon>
        <taxon>Pseudomonadati</taxon>
        <taxon>Pseudomonadota</taxon>
        <taxon>Betaproteobacteria</taxon>
        <taxon>Burkholderiales</taxon>
        <taxon>Burkholderiaceae</taxon>
        <taxon>Burkholderia</taxon>
        <taxon>Burkholderia cepacia complex</taxon>
    </lineage>
</organism>
<evidence type="ECO:0000313" key="3">
    <source>
        <dbReference type="Proteomes" id="UP000430232"/>
    </source>
</evidence>
<sequence>MTLNTEATRYGYTVPAYNIRAAIGYLLMRLANFSMQSVPDPDRRTYEISVKTGDSLDKIARQQGSTIDTLRALDPGIGTLRPGQVLKYRKAAIRKVIIGWQPMTTANVGRLYNTKAPDTYAKKLDYALATIQQRKEPVCTR</sequence>
<dbReference type="AlphaFoldDB" id="A0A6H9T006"/>
<reference evidence="2 3" key="1">
    <citation type="submission" date="2019-09" db="EMBL/GenBank/DDBJ databases">
        <title>Draft genome sequences of 48 bacterial type strains from the CCUG.</title>
        <authorList>
            <person name="Tunovic T."/>
            <person name="Pineiro-Iglesias B."/>
            <person name="Unosson C."/>
            <person name="Inganas E."/>
            <person name="Ohlen M."/>
            <person name="Cardew S."/>
            <person name="Jensie-Markopoulos S."/>
            <person name="Salva-Serra F."/>
            <person name="Jaen-Luchoro D."/>
            <person name="Karlsson R."/>
            <person name="Svensson-Stadler L."/>
            <person name="Chun J."/>
            <person name="Moore E."/>
        </authorList>
    </citation>
    <scope>NUCLEOTIDE SEQUENCE [LARGE SCALE GENOMIC DNA]</scope>
    <source>
        <strain evidence="2 3">CCUG 54555</strain>
    </source>
</reference>
<dbReference type="Gene3D" id="3.10.350.10">
    <property type="entry name" value="LysM domain"/>
    <property type="match status" value="1"/>
</dbReference>
<dbReference type="SUPFAM" id="SSF54106">
    <property type="entry name" value="LysM domain"/>
    <property type="match status" value="1"/>
</dbReference>
<dbReference type="Proteomes" id="UP000430232">
    <property type="component" value="Unassembled WGS sequence"/>
</dbReference>
<dbReference type="EMBL" id="VZOJ01000029">
    <property type="protein sequence ID" value="KAB0642220.1"/>
    <property type="molecule type" value="Genomic_DNA"/>
</dbReference>
<feature type="domain" description="LysM" evidence="1">
    <location>
        <begin position="49"/>
        <end position="87"/>
    </location>
</feature>
<dbReference type="OrthoDB" id="7282926at2"/>
<dbReference type="InterPro" id="IPR018392">
    <property type="entry name" value="LysM"/>
</dbReference>
<dbReference type="CDD" id="cd00118">
    <property type="entry name" value="LysM"/>
    <property type="match status" value="1"/>
</dbReference>
<evidence type="ECO:0000259" key="1">
    <source>
        <dbReference type="Pfam" id="PF01476"/>
    </source>
</evidence>
<name>A0A6H9T006_9BURK</name>
<gene>
    <name evidence="2" type="ORF">F7R21_12960</name>
</gene>
<dbReference type="Pfam" id="PF01476">
    <property type="entry name" value="LysM"/>
    <property type="match status" value="1"/>
</dbReference>
<evidence type="ECO:0000313" key="2">
    <source>
        <dbReference type="EMBL" id="KAB0642220.1"/>
    </source>
</evidence>
<comment type="caution">
    <text evidence="2">The sequence shown here is derived from an EMBL/GenBank/DDBJ whole genome shotgun (WGS) entry which is preliminary data.</text>
</comment>
<protein>
    <submittedName>
        <fullName evidence="2">LysM peptidoglycan-binding domain-containing protein</fullName>
    </submittedName>
</protein>
<keyword evidence="3" id="KW-1185">Reference proteome</keyword>
<accession>A0A6H9T006</accession>
<proteinExistence type="predicted"/>
<dbReference type="InterPro" id="IPR036779">
    <property type="entry name" value="LysM_dom_sf"/>
</dbReference>